<dbReference type="InterPro" id="IPR013096">
    <property type="entry name" value="Cupin_2"/>
</dbReference>
<organism evidence="2 3">
    <name type="scientific">bacterium (Candidatus Ratteibacteria) CG01_land_8_20_14_3_00_40_19</name>
    <dbReference type="NCBI Taxonomy" id="2014290"/>
    <lineage>
        <taxon>Bacteria</taxon>
        <taxon>Candidatus Ratteibacteria</taxon>
    </lineage>
</organism>
<dbReference type="InterPro" id="IPR014710">
    <property type="entry name" value="RmlC-like_jellyroll"/>
</dbReference>
<proteinExistence type="predicted"/>
<gene>
    <name evidence="2" type="ORF">COS11_05305</name>
</gene>
<accession>A0A2M7E7W3</accession>
<dbReference type="InterPro" id="IPR011051">
    <property type="entry name" value="RmlC_Cupin_sf"/>
</dbReference>
<evidence type="ECO:0000313" key="3">
    <source>
        <dbReference type="Proteomes" id="UP000228886"/>
    </source>
</evidence>
<dbReference type="AlphaFoldDB" id="A0A2M7E7W3"/>
<sequence>MWEVKKMAELERRNYQIWGEKRKEALRKCKEIIESWGIRMPEVKPQVLDLGLGDFYKVGLIEYWIANNREEGYCGKFLFVFDGQTCPYHHHNFKHETFFILKGKVKMVVGGREMVKSQGDVLAMEQKADHSFTGIGPALLLEVSKPCQPNDNIFENKKIGENGIL</sequence>
<protein>
    <recommendedName>
        <fullName evidence="1">Cupin type-2 domain-containing protein</fullName>
    </recommendedName>
</protein>
<dbReference type="EMBL" id="PETL01000253">
    <property type="protein sequence ID" value="PIV63837.1"/>
    <property type="molecule type" value="Genomic_DNA"/>
</dbReference>
<dbReference type="Gene3D" id="2.60.120.10">
    <property type="entry name" value="Jelly Rolls"/>
    <property type="match status" value="1"/>
</dbReference>
<name>A0A2M7E7W3_9BACT</name>
<reference evidence="3" key="1">
    <citation type="submission" date="2017-09" db="EMBL/GenBank/DDBJ databases">
        <title>Depth-based differentiation of microbial function through sediment-hosted aquifers and enrichment of novel symbionts in the deep terrestrial subsurface.</title>
        <authorList>
            <person name="Probst A.J."/>
            <person name="Ladd B."/>
            <person name="Jarett J.K."/>
            <person name="Geller-Mcgrath D.E."/>
            <person name="Sieber C.M.K."/>
            <person name="Emerson J.B."/>
            <person name="Anantharaman K."/>
            <person name="Thomas B.C."/>
            <person name="Malmstrom R."/>
            <person name="Stieglmeier M."/>
            <person name="Klingl A."/>
            <person name="Woyke T."/>
            <person name="Ryan C.M."/>
            <person name="Banfield J.F."/>
        </authorList>
    </citation>
    <scope>NUCLEOTIDE SEQUENCE [LARGE SCALE GENOMIC DNA]</scope>
</reference>
<evidence type="ECO:0000313" key="2">
    <source>
        <dbReference type="EMBL" id="PIV63837.1"/>
    </source>
</evidence>
<dbReference type="Pfam" id="PF07883">
    <property type="entry name" value="Cupin_2"/>
    <property type="match status" value="1"/>
</dbReference>
<feature type="domain" description="Cupin type-2" evidence="1">
    <location>
        <begin position="83"/>
        <end position="143"/>
    </location>
</feature>
<dbReference type="SUPFAM" id="SSF51182">
    <property type="entry name" value="RmlC-like cupins"/>
    <property type="match status" value="1"/>
</dbReference>
<dbReference type="Proteomes" id="UP000228886">
    <property type="component" value="Unassembled WGS sequence"/>
</dbReference>
<comment type="caution">
    <text evidence="2">The sequence shown here is derived from an EMBL/GenBank/DDBJ whole genome shotgun (WGS) entry which is preliminary data.</text>
</comment>
<evidence type="ECO:0000259" key="1">
    <source>
        <dbReference type="Pfam" id="PF07883"/>
    </source>
</evidence>